<evidence type="ECO:0000313" key="13">
    <source>
        <dbReference type="Proteomes" id="UP000254716"/>
    </source>
</evidence>
<keyword evidence="10" id="KW-0998">Cell outer membrane</keyword>
<comment type="similarity">
    <text evidence="2">Belongs to the peptidase A26 family.</text>
</comment>
<feature type="active site" evidence="11">
    <location>
        <position position="109"/>
    </location>
</feature>
<proteinExistence type="inferred from homology"/>
<protein>
    <submittedName>
        <fullName evidence="12">Outer membrane protease</fullName>
        <ecNumber evidence="12">3.4.23.49</ecNumber>
    </submittedName>
</protein>
<dbReference type="Proteomes" id="UP000254716">
    <property type="component" value="Unassembled WGS sequence"/>
</dbReference>
<evidence type="ECO:0000313" key="12">
    <source>
        <dbReference type="EMBL" id="STJ17250.1"/>
    </source>
</evidence>
<dbReference type="InterPro" id="IPR000036">
    <property type="entry name" value="Peptidase_A26_omptin"/>
</dbReference>
<dbReference type="PROSITE" id="PS00835">
    <property type="entry name" value="OMPTIN_2"/>
    <property type="match status" value="1"/>
</dbReference>
<dbReference type="GO" id="GO:0006508">
    <property type="term" value="P:proteolysis"/>
    <property type="evidence" value="ECO:0007669"/>
    <property type="project" value="UniProtKB-KW"/>
</dbReference>
<dbReference type="Pfam" id="PF01278">
    <property type="entry name" value="Omptin"/>
    <property type="match status" value="1"/>
</dbReference>
<dbReference type="PROSITE" id="PS00834">
    <property type="entry name" value="OMPTIN_1"/>
    <property type="match status" value="1"/>
</dbReference>
<dbReference type="EMBL" id="UGCV01000008">
    <property type="protein sequence ID" value="STJ17250.1"/>
    <property type="molecule type" value="Genomic_DNA"/>
</dbReference>
<dbReference type="AlphaFoldDB" id="A0A376W3B1"/>
<dbReference type="FunFam" id="2.40.128.90:FF:000001">
    <property type="entry name" value="Outer membrane protease"/>
    <property type="match status" value="1"/>
</dbReference>
<evidence type="ECO:0000256" key="6">
    <source>
        <dbReference type="ARBA" id="ARBA00022729"/>
    </source>
</evidence>
<accession>A0A376W3B1</accession>
<dbReference type="SUPFAM" id="SSF69917">
    <property type="entry name" value="OMPT-like"/>
    <property type="match status" value="1"/>
</dbReference>
<keyword evidence="4 12" id="KW-0645">Protease</keyword>
<evidence type="ECO:0000256" key="7">
    <source>
        <dbReference type="ARBA" id="ARBA00022750"/>
    </source>
</evidence>
<evidence type="ECO:0000256" key="8">
    <source>
        <dbReference type="ARBA" id="ARBA00022801"/>
    </source>
</evidence>
<keyword evidence="9" id="KW-0472">Membrane</keyword>
<organism evidence="12 13">
    <name type="scientific">Escherichia coli</name>
    <dbReference type="NCBI Taxonomy" id="562"/>
    <lineage>
        <taxon>Bacteria</taxon>
        <taxon>Pseudomonadati</taxon>
        <taxon>Pseudomonadota</taxon>
        <taxon>Gammaproteobacteria</taxon>
        <taxon>Enterobacterales</taxon>
        <taxon>Enterobacteriaceae</taxon>
        <taxon>Escherichia</taxon>
    </lineage>
</organism>
<evidence type="ECO:0000256" key="9">
    <source>
        <dbReference type="ARBA" id="ARBA00023136"/>
    </source>
</evidence>
<keyword evidence="3" id="KW-1134">Transmembrane beta strand</keyword>
<feature type="active site" evidence="11">
    <location>
        <position position="111"/>
    </location>
</feature>
<evidence type="ECO:0000256" key="2">
    <source>
        <dbReference type="ARBA" id="ARBA00006923"/>
    </source>
</evidence>
<feature type="active site" evidence="11">
    <location>
        <position position="238"/>
    </location>
</feature>
<dbReference type="InterPro" id="IPR020079">
    <property type="entry name" value="Peptidase_A26_CS"/>
</dbReference>
<keyword evidence="5" id="KW-0812">Transmembrane</keyword>
<evidence type="ECO:0000256" key="4">
    <source>
        <dbReference type="ARBA" id="ARBA00022670"/>
    </source>
</evidence>
<evidence type="ECO:0000256" key="11">
    <source>
        <dbReference type="PIRSR" id="PIRSR001522-1"/>
    </source>
</evidence>
<name>A0A376W3B1_ECOLX</name>
<keyword evidence="7" id="KW-0064">Aspartyl protease</keyword>
<evidence type="ECO:0000256" key="3">
    <source>
        <dbReference type="ARBA" id="ARBA00022452"/>
    </source>
</evidence>
<dbReference type="NCBIfam" id="NF008222">
    <property type="entry name" value="PRK10993.1-1"/>
    <property type="match status" value="1"/>
</dbReference>
<dbReference type="InterPro" id="IPR020080">
    <property type="entry name" value="OM_adhesin/peptidase_omptin"/>
</dbReference>
<gene>
    <name evidence="12" type="primary">ompT</name>
    <name evidence="12" type="ORF">NCTC9081_02669</name>
</gene>
<reference evidence="12 13" key="1">
    <citation type="submission" date="2018-06" db="EMBL/GenBank/DDBJ databases">
        <authorList>
            <consortium name="Pathogen Informatics"/>
            <person name="Doyle S."/>
        </authorList>
    </citation>
    <scope>NUCLEOTIDE SEQUENCE [LARGE SCALE GENOMIC DNA]</scope>
    <source>
        <strain evidence="12 13">NCTC9081</strain>
    </source>
</reference>
<dbReference type="GO" id="GO:0009279">
    <property type="term" value="C:cell outer membrane"/>
    <property type="evidence" value="ECO:0007669"/>
    <property type="project" value="UniProtKB-SubCell"/>
</dbReference>
<keyword evidence="6" id="KW-0732">Signal</keyword>
<keyword evidence="8 12" id="KW-0378">Hydrolase</keyword>
<dbReference type="EC" id="3.4.23.49" evidence="12"/>
<comment type="subcellular location">
    <subcellularLocation>
        <location evidence="1">Cell outer membrane</location>
        <topology evidence="1">Multi-pass membrane protein</topology>
    </subcellularLocation>
</comment>
<dbReference type="PIRSF" id="PIRSF001522">
    <property type="entry name" value="Peptidase_A26"/>
    <property type="match status" value="1"/>
</dbReference>
<dbReference type="PRINTS" id="PR00482">
    <property type="entry name" value="OMPTIN"/>
</dbReference>
<dbReference type="Gene3D" id="2.40.128.90">
    <property type="entry name" value="OMPT-like"/>
    <property type="match status" value="1"/>
</dbReference>
<evidence type="ECO:0000256" key="5">
    <source>
        <dbReference type="ARBA" id="ARBA00022692"/>
    </source>
</evidence>
<dbReference type="InterPro" id="IPR053724">
    <property type="entry name" value="OMP_A26_sf"/>
</dbReference>
<sequence>MNGDLLCGAKLLGIVLTTPIAISSFASTETLSFTPDNINADISLGTLSGKTKERVYLAEEGGRKVSQLDWKFNNAAIIKGAINWDLMPQISIGAAGWTTLGSRGGNMVDRDWMDSSNPGTWTDESRHPDTQLNYANEFDLNIKGWLLNEPNYRLGLMAGYQESRYSFTARGGSYIYSSEEGFRDDIGSFPNGERAIGYKQRFKMPYIGLTGSYRYEDFELGGTFKYSGWVEASDNDEHYDPGKRITYRSKVKDQNYYSVAVNAGYYVTPNAKVYVEGAWNRVTNKKGNTSLYDHNDNTSDYSKNGAGIENYNFITTAGLKYTF</sequence>
<evidence type="ECO:0000256" key="1">
    <source>
        <dbReference type="ARBA" id="ARBA00004571"/>
    </source>
</evidence>
<feature type="active site" evidence="11">
    <location>
        <position position="236"/>
    </location>
</feature>
<dbReference type="NCBIfam" id="NF008224">
    <property type="entry name" value="PRK10993.1-4"/>
    <property type="match status" value="1"/>
</dbReference>
<dbReference type="GO" id="GO:0004190">
    <property type="term" value="F:aspartic-type endopeptidase activity"/>
    <property type="evidence" value="ECO:0007669"/>
    <property type="project" value="UniProtKB-KW"/>
</dbReference>
<evidence type="ECO:0000256" key="10">
    <source>
        <dbReference type="ARBA" id="ARBA00023237"/>
    </source>
</evidence>